<sequence>RPGKYTPAQLSALLGLAHSMYGSRSTEGQAQ</sequence>
<evidence type="ECO:0000313" key="1">
    <source>
        <dbReference type="EMBL" id="GAI97854.1"/>
    </source>
</evidence>
<name>X1UZN8_9ZZZZ</name>
<accession>X1UZN8</accession>
<gene>
    <name evidence="1" type="ORF">S12H4_31430</name>
</gene>
<proteinExistence type="predicted"/>
<dbReference type="EMBL" id="BARW01018341">
    <property type="protein sequence ID" value="GAI97854.1"/>
    <property type="molecule type" value="Genomic_DNA"/>
</dbReference>
<organism evidence="1">
    <name type="scientific">marine sediment metagenome</name>
    <dbReference type="NCBI Taxonomy" id="412755"/>
    <lineage>
        <taxon>unclassified sequences</taxon>
        <taxon>metagenomes</taxon>
        <taxon>ecological metagenomes</taxon>
    </lineage>
</organism>
<feature type="non-terminal residue" evidence="1">
    <location>
        <position position="1"/>
    </location>
</feature>
<dbReference type="AlphaFoldDB" id="X1UZN8"/>
<protein>
    <submittedName>
        <fullName evidence="1">Uncharacterized protein</fullName>
    </submittedName>
</protein>
<comment type="caution">
    <text evidence="1">The sequence shown here is derived from an EMBL/GenBank/DDBJ whole genome shotgun (WGS) entry which is preliminary data.</text>
</comment>
<reference evidence="1" key="1">
    <citation type="journal article" date="2014" name="Front. Microbiol.">
        <title>High frequency of phylogenetically diverse reductive dehalogenase-homologous genes in deep subseafloor sedimentary metagenomes.</title>
        <authorList>
            <person name="Kawai M."/>
            <person name="Futagami T."/>
            <person name="Toyoda A."/>
            <person name="Takaki Y."/>
            <person name="Nishi S."/>
            <person name="Hori S."/>
            <person name="Arai W."/>
            <person name="Tsubouchi T."/>
            <person name="Morono Y."/>
            <person name="Uchiyama I."/>
            <person name="Ito T."/>
            <person name="Fujiyama A."/>
            <person name="Inagaki F."/>
            <person name="Takami H."/>
        </authorList>
    </citation>
    <scope>NUCLEOTIDE SEQUENCE</scope>
    <source>
        <strain evidence="1">Expedition CK06-06</strain>
    </source>
</reference>